<dbReference type="OrthoDB" id="2120499at2759"/>
<dbReference type="InParanoid" id="A0A1X7VT61"/>
<dbReference type="EnsemblMetazoa" id="Aqu2.1.42603_001">
    <property type="protein sequence ID" value="Aqu2.1.42603_001"/>
    <property type="gene ID" value="Aqu2.1.42603"/>
</dbReference>
<dbReference type="GO" id="GO:0008017">
    <property type="term" value="F:microtubule binding"/>
    <property type="evidence" value="ECO:0007669"/>
    <property type="project" value="InterPro"/>
</dbReference>
<dbReference type="Proteomes" id="UP000007879">
    <property type="component" value="Unassembled WGS sequence"/>
</dbReference>
<dbReference type="GO" id="GO:0005634">
    <property type="term" value="C:nucleus"/>
    <property type="evidence" value="ECO:0007669"/>
    <property type="project" value="TreeGrafter"/>
</dbReference>
<dbReference type="Pfam" id="PF22584">
    <property type="entry name" value="CFAP143"/>
    <property type="match status" value="1"/>
</dbReference>
<dbReference type="GO" id="GO:0045944">
    <property type="term" value="P:positive regulation of transcription by RNA polymerase II"/>
    <property type="evidence" value="ECO:0007669"/>
    <property type="project" value="TreeGrafter"/>
</dbReference>
<keyword evidence="2" id="KW-1185">Reference proteome</keyword>
<gene>
    <name evidence="1" type="primary">105314051</name>
</gene>
<dbReference type="PANTHER" id="PTHR15510:SF5">
    <property type="entry name" value="SPERM-ASSOCIATED ANTIGEN 8"/>
    <property type="match status" value="1"/>
</dbReference>
<reference evidence="2" key="1">
    <citation type="journal article" date="2010" name="Nature">
        <title>The Amphimedon queenslandica genome and the evolution of animal complexity.</title>
        <authorList>
            <person name="Srivastava M."/>
            <person name="Simakov O."/>
            <person name="Chapman J."/>
            <person name="Fahey B."/>
            <person name="Gauthier M.E."/>
            <person name="Mitros T."/>
            <person name="Richards G.S."/>
            <person name="Conaco C."/>
            <person name="Dacre M."/>
            <person name="Hellsten U."/>
            <person name="Larroux C."/>
            <person name="Putnam N.H."/>
            <person name="Stanke M."/>
            <person name="Adamska M."/>
            <person name="Darling A."/>
            <person name="Degnan S.M."/>
            <person name="Oakley T.H."/>
            <person name="Plachetzki D.C."/>
            <person name="Zhai Y."/>
            <person name="Adamski M."/>
            <person name="Calcino A."/>
            <person name="Cummins S.F."/>
            <person name="Goodstein D.M."/>
            <person name="Harris C."/>
            <person name="Jackson D.J."/>
            <person name="Leys S.P."/>
            <person name="Shu S."/>
            <person name="Woodcroft B.J."/>
            <person name="Vervoort M."/>
            <person name="Kosik K.S."/>
            <person name="Manning G."/>
            <person name="Degnan B.M."/>
            <person name="Rokhsar D.S."/>
        </authorList>
    </citation>
    <scope>NUCLEOTIDE SEQUENCE [LARGE SCALE GENOMIC DNA]</scope>
</reference>
<dbReference type="EnsemblMetazoa" id="XM_011407973.2">
    <property type="protein sequence ID" value="XP_011406275.1"/>
    <property type="gene ID" value="LOC105314051"/>
</dbReference>
<sequence length="187" mass="20978">MAAASSKPKTLIYNWVEERQCEPLETGNRNPDGTLCTNLHRVGHKGLLSVHSDSSTMETATTSGVSYTPSVHSDEFKELRGGGEGGKRENKLKKELYKLVESELEEEIVKAMPPPFDFKTVTKQDFMASGFIPQEKEQVHNFEDDSATFWRHNIHSITGVSPVVDSSSPFKRNTAFSTPIEQRLYDN</sequence>
<proteinExistence type="predicted"/>
<dbReference type="KEGG" id="aqu:105314051"/>
<protein>
    <recommendedName>
        <fullName evidence="3">Sperm-associated antigen 8</fullName>
    </recommendedName>
</protein>
<dbReference type="PANTHER" id="PTHR15510">
    <property type="entry name" value="SPERM-ASSOCIATED ANTIGEN 8"/>
    <property type="match status" value="1"/>
</dbReference>
<name>A0A1X7VT61_AMPQE</name>
<evidence type="ECO:0000313" key="1">
    <source>
        <dbReference type="EnsemblMetazoa" id="Aqu2.1.42603_001"/>
    </source>
</evidence>
<organism evidence="1">
    <name type="scientific">Amphimedon queenslandica</name>
    <name type="common">Sponge</name>
    <dbReference type="NCBI Taxonomy" id="400682"/>
    <lineage>
        <taxon>Eukaryota</taxon>
        <taxon>Metazoa</taxon>
        <taxon>Porifera</taxon>
        <taxon>Demospongiae</taxon>
        <taxon>Heteroscleromorpha</taxon>
        <taxon>Haplosclerida</taxon>
        <taxon>Niphatidae</taxon>
        <taxon>Amphimedon</taxon>
    </lineage>
</organism>
<accession>A0A1X7VT61</accession>
<evidence type="ECO:0008006" key="3">
    <source>
        <dbReference type="Google" id="ProtNLM"/>
    </source>
</evidence>
<dbReference type="AlphaFoldDB" id="A0A1X7VT61"/>
<dbReference type="GO" id="GO:0005737">
    <property type="term" value="C:cytoplasm"/>
    <property type="evidence" value="ECO:0007669"/>
    <property type="project" value="TreeGrafter"/>
</dbReference>
<reference evidence="1" key="2">
    <citation type="submission" date="2017-05" db="UniProtKB">
        <authorList>
            <consortium name="EnsemblMetazoa"/>
        </authorList>
    </citation>
    <scope>IDENTIFICATION</scope>
</reference>
<evidence type="ECO:0000313" key="2">
    <source>
        <dbReference type="Proteomes" id="UP000007879"/>
    </source>
</evidence>
<dbReference type="STRING" id="400682.A0A1X7VT61"/>
<dbReference type="InterPro" id="IPR026124">
    <property type="entry name" value="Sperm-assoc_Ag8"/>
</dbReference>